<dbReference type="OMA" id="WFSNSID"/>
<dbReference type="EMBL" id="KB456261">
    <property type="protein sequence ID" value="EMF15050.1"/>
    <property type="molecule type" value="Genomic_DNA"/>
</dbReference>
<dbReference type="GO" id="GO:0033768">
    <property type="term" value="C:SUMO-targeted ubiquitin ligase complex"/>
    <property type="evidence" value="ECO:0007669"/>
    <property type="project" value="TreeGrafter"/>
</dbReference>
<protein>
    <recommendedName>
        <fullName evidence="7">RING-type domain-containing protein</fullName>
    </recommendedName>
</protein>
<dbReference type="InterPro" id="IPR038886">
    <property type="entry name" value="E3_SLX5/Rfp1"/>
</dbReference>
<feature type="region of interest" description="Disordered" evidence="4">
    <location>
        <begin position="1"/>
        <end position="248"/>
    </location>
</feature>
<keyword evidence="2" id="KW-0863">Zinc-finger</keyword>
<reference evidence="5 6" key="1">
    <citation type="journal article" date="2012" name="PLoS Pathog.">
        <title>Diverse lifestyles and strategies of plant pathogenesis encoded in the genomes of eighteen Dothideomycetes fungi.</title>
        <authorList>
            <person name="Ohm R.A."/>
            <person name="Feau N."/>
            <person name="Henrissat B."/>
            <person name="Schoch C.L."/>
            <person name="Horwitz B.A."/>
            <person name="Barry K.W."/>
            <person name="Condon B.J."/>
            <person name="Copeland A.C."/>
            <person name="Dhillon B."/>
            <person name="Glaser F."/>
            <person name="Hesse C.N."/>
            <person name="Kosti I."/>
            <person name="LaButti K."/>
            <person name="Lindquist E.A."/>
            <person name="Lucas S."/>
            <person name="Salamov A.A."/>
            <person name="Bradshaw R.E."/>
            <person name="Ciuffetti L."/>
            <person name="Hamelin R.C."/>
            <person name="Kema G.H.J."/>
            <person name="Lawrence C."/>
            <person name="Scott J.A."/>
            <person name="Spatafora J.W."/>
            <person name="Turgeon B.G."/>
            <person name="de Wit P.J.G.M."/>
            <person name="Zhong S."/>
            <person name="Goodwin S.B."/>
            <person name="Grigoriev I.V."/>
        </authorList>
    </citation>
    <scope>NUCLEOTIDE SEQUENCE [LARGE SCALE GENOMIC DNA]</scope>
    <source>
        <strain evidence="5 6">SO2202</strain>
    </source>
</reference>
<keyword evidence="1" id="KW-0479">Metal-binding</keyword>
<dbReference type="InterPro" id="IPR017907">
    <property type="entry name" value="Znf_RING_CS"/>
</dbReference>
<evidence type="ECO:0000313" key="5">
    <source>
        <dbReference type="EMBL" id="EMF15050.1"/>
    </source>
</evidence>
<accession>M3DAD0</accession>
<keyword evidence="6" id="KW-1185">Reference proteome</keyword>
<feature type="compositionally biased region" description="Basic and acidic residues" evidence="4">
    <location>
        <begin position="198"/>
        <end position="230"/>
    </location>
</feature>
<feature type="compositionally biased region" description="Basic and acidic residues" evidence="4">
    <location>
        <begin position="45"/>
        <end position="56"/>
    </location>
</feature>
<proteinExistence type="predicted"/>
<evidence type="ECO:0000256" key="4">
    <source>
        <dbReference type="SAM" id="MobiDB-lite"/>
    </source>
</evidence>
<name>M3DAD0_SPHMS</name>
<sequence length="458" mass="49445">MDGAGGPGGSGGLPSFRRESVKRSFSTMAESHRDRDGSPATLFVPHDDHYNNEHPAQRARLASSRIALPQRYPGDGFDYRRPTMSGSGSGSSSGSGSNGNGQDRNPGVGVIDLTEEDDDLPRTRGTRGEEAGRDSRAQRGPRFGRNIIDLDGEDDAEDLTQPISHAAPSSAPRPNYLSLFPARAPTTTHPHPRYSGLRRPERSSPPRRTDMEDLTELRTRLHARPSESSRGHRSVTPYPNGRPEPIDLTGDEDELVIVDARTRAGINDERPSTTAGMGTRSVNDLFAHLGRPGRLFDRVMAFSGIPRTNANNVPARAQVTFVNPDAQQRGALQVNLDFGATAFDLGLGGNPPPPPKYEPPPSAAKGFTRSPGEQDVVVCPNCGNELAVNSDEKKAEVWIIKKCGHAYCGDCAQHRTKTTKGKGKAPVHSTPMPFKECVIHGCREKAGAKAMMHIFIGS</sequence>
<evidence type="ECO:0000313" key="6">
    <source>
        <dbReference type="Proteomes" id="UP000016931"/>
    </source>
</evidence>
<gene>
    <name evidence="5" type="ORF">SEPMUDRAFT_147031</name>
</gene>
<dbReference type="PROSITE" id="PS00518">
    <property type="entry name" value="ZF_RING_1"/>
    <property type="match status" value="1"/>
</dbReference>
<evidence type="ECO:0000256" key="2">
    <source>
        <dbReference type="ARBA" id="ARBA00022771"/>
    </source>
</evidence>
<dbReference type="Proteomes" id="UP000016931">
    <property type="component" value="Unassembled WGS sequence"/>
</dbReference>
<dbReference type="HOGENOM" id="CLU_043321_1_0_1"/>
<feature type="compositionally biased region" description="Gly residues" evidence="4">
    <location>
        <begin position="87"/>
        <end position="99"/>
    </location>
</feature>
<organism evidence="5 6">
    <name type="scientific">Sphaerulina musiva (strain SO2202)</name>
    <name type="common">Poplar stem canker fungus</name>
    <name type="synonym">Septoria musiva</name>
    <dbReference type="NCBI Taxonomy" id="692275"/>
    <lineage>
        <taxon>Eukaryota</taxon>
        <taxon>Fungi</taxon>
        <taxon>Dikarya</taxon>
        <taxon>Ascomycota</taxon>
        <taxon>Pezizomycotina</taxon>
        <taxon>Dothideomycetes</taxon>
        <taxon>Dothideomycetidae</taxon>
        <taxon>Mycosphaerellales</taxon>
        <taxon>Mycosphaerellaceae</taxon>
        <taxon>Sphaerulina</taxon>
    </lineage>
</organism>
<dbReference type="RefSeq" id="XP_016763171.1">
    <property type="nucleotide sequence ID" value="XM_016904043.1"/>
</dbReference>
<dbReference type="GO" id="GO:0008270">
    <property type="term" value="F:zinc ion binding"/>
    <property type="evidence" value="ECO:0007669"/>
    <property type="project" value="UniProtKB-KW"/>
</dbReference>
<evidence type="ECO:0008006" key="7">
    <source>
        <dbReference type="Google" id="ProtNLM"/>
    </source>
</evidence>
<evidence type="ECO:0000256" key="1">
    <source>
        <dbReference type="ARBA" id="ARBA00022723"/>
    </source>
</evidence>
<feature type="compositionally biased region" description="Gly residues" evidence="4">
    <location>
        <begin position="1"/>
        <end position="12"/>
    </location>
</feature>
<dbReference type="PANTHER" id="PTHR28042">
    <property type="entry name" value="E3 UBIQUITIN-PROTEIN LIGASE COMPLEX SLX5-SLX8 SUBUNIT SLX5"/>
    <property type="match status" value="1"/>
</dbReference>
<dbReference type="eggNOG" id="ENOG502SDJU">
    <property type="taxonomic scope" value="Eukaryota"/>
</dbReference>
<feature type="compositionally biased region" description="Pro residues" evidence="4">
    <location>
        <begin position="350"/>
        <end position="362"/>
    </location>
</feature>
<dbReference type="AlphaFoldDB" id="M3DAD0"/>
<dbReference type="GO" id="GO:0004842">
    <property type="term" value="F:ubiquitin-protein transferase activity"/>
    <property type="evidence" value="ECO:0007669"/>
    <property type="project" value="TreeGrafter"/>
</dbReference>
<feature type="region of interest" description="Disordered" evidence="4">
    <location>
        <begin position="347"/>
        <end position="370"/>
    </location>
</feature>
<dbReference type="OrthoDB" id="2398441at2759"/>
<dbReference type="STRING" id="692275.M3DAD0"/>
<dbReference type="PANTHER" id="PTHR28042:SF1">
    <property type="entry name" value="E3 UBIQUITIN-PROTEIN LIGASE COMPLEX SLX5-SLX8 SUBUNIT SLX5"/>
    <property type="match status" value="1"/>
</dbReference>
<keyword evidence="3" id="KW-0862">Zinc</keyword>
<dbReference type="GeneID" id="27901180"/>
<feature type="compositionally biased region" description="Basic and acidic residues" evidence="4">
    <location>
        <begin position="120"/>
        <end position="137"/>
    </location>
</feature>
<evidence type="ECO:0000256" key="3">
    <source>
        <dbReference type="ARBA" id="ARBA00022833"/>
    </source>
</evidence>